<gene>
    <name evidence="1" type="ORF">BSO21_33950</name>
</gene>
<protein>
    <recommendedName>
        <fullName evidence="3">MazF family transcriptional regulator</fullName>
    </recommendedName>
</protein>
<evidence type="ECO:0008006" key="3">
    <source>
        <dbReference type="Google" id="ProtNLM"/>
    </source>
</evidence>
<dbReference type="Proteomes" id="UP000187158">
    <property type="component" value="Unassembled WGS sequence"/>
</dbReference>
<dbReference type="Gene3D" id="2.30.30.110">
    <property type="match status" value="1"/>
</dbReference>
<sequence length="122" mass="13743">MNLKAGQVFWYEVDYPKTGETEIRPVAIVEIIDGLPIFVVFVALTHSKIKNFEGKYDKWKIPLFKGRDCGLGESSFAKVNCVAQAEASSFNSSDYIGQLNPIDLKNVKKKLMEFLDSGDGFW</sequence>
<evidence type="ECO:0000313" key="1">
    <source>
        <dbReference type="EMBL" id="OMC94427.1"/>
    </source>
</evidence>
<keyword evidence="2" id="KW-1185">Reference proteome</keyword>
<dbReference type="InterPro" id="IPR011067">
    <property type="entry name" value="Plasmid_toxin/cell-grow_inhib"/>
</dbReference>
<comment type="caution">
    <text evidence="1">The sequence shown here is derived from an EMBL/GenBank/DDBJ whole genome shotgun (WGS) entry which is preliminary data.</text>
</comment>
<name>A0ABX3GC47_9BACL</name>
<reference evidence="1 2" key="1">
    <citation type="submission" date="2016-11" db="EMBL/GenBank/DDBJ databases">
        <title>Paenibacillus species isolates.</title>
        <authorList>
            <person name="Beno S.M."/>
        </authorList>
    </citation>
    <scope>NUCLEOTIDE SEQUENCE [LARGE SCALE GENOMIC DNA]</scope>
    <source>
        <strain evidence="1 2">FSL H7-0433</strain>
    </source>
</reference>
<dbReference type="RefSeq" id="WP_076221035.1">
    <property type="nucleotide sequence ID" value="NZ_MPVM01000011.1"/>
</dbReference>
<accession>A0ABX3GC47</accession>
<evidence type="ECO:0000313" key="2">
    <source>
        <dbReference type="Proteomes" id="UP000187158"/>
    </source>
</evidence>
<dbReference type="EMBL" id="MPVP01000660">
    <property type="protein sequence ID" value="OMC94427.1"/>
    <property type="molecule type" value="Genomic_DNA"/>
</dbReference>
<organism evidence="1 2">
    <name type="scientific">Paenibacillus odorifer</name>
    <dbReference type="NCBI Taxonomy" id="189426"/>
    <lineage>
        <taxon>Bacteria</taxon>
        <taxon>Bacillati</taxon>
        <taxon>Bacillota</taxon>
        <taxon>Bacilli</taxon>
        <taxon>Bacillales</taxon>
        <taxon>Paenibacillaceae</taxon>
        <taxon>Paenibacillus</taxon>
    </lineage>
</organism>
<proteinExistence type="predicted"/>